<dbReference type="AlphaFoldDB" id="S3HG75"/>
<comment type="caution">
    <text evidence="1">The sequence shown here is derived from an EMBL/GenBank/DDBJ whole genome shotgun (WGS) entry which is preliminary data.</text>
</comment>
<organism evidence="1 2">
    <name type="scientific">Rhizobium grahamii CCGE 502</name>
    <dbReference type="NCBI Taxonomy" id="990285"/>
    <lineage>
        <taxon>Bacteria</taxon>
        <taxon>Pseudomonadati</taxon>
        <taxon>Pseudomonadota</taxon>
        <taxon>Alphaproteobacteria</taxon>
        <taxon>Hyphomicrobiales</taxon>
        <taxon>Rhizobiaceae</taxon>
        <taxon>Rhizobium/Agrobacterium group</taxon>
        <taxon>Rhizobium</taxon>
    </lineage>
</organism>
<sequence>MTTRLLTREELRLCVDAVKTVARERGVEKDAAAVARIMATVADLFNKGMRTHDDLVAAMKAETTI</sequence>
<dbReference type="EMBL" id="AEYE02000017">
    <property type="protein sequence ID" value="EPE97060.1"/>
    <property type="molecule type" value="Genomic_DNA"/>
</dbReference>
<dbReference type="eggNOG" id="ENOG50315QD">
    <property type="taxonomic scope" value="Bacteria"/>
</dbReference>
<dbReference type="RefSeq" id="WP_016555373.1">
    <property type="nucleotide sequence ID" value="NZ_AEYE02000017.1"/>
</dbReference>
<proteinExistence type="predicted"/>
<protein>
    <submittedName>
        <fullName evidence="1">Uncharacterized protein</fullName>
    </submittedName>
</protein>
<evidence type="ECO:0000313" key="2">
    <source>
        <dbReference type="Proteomes" id="UP000014411"/>
    </source>
</evidence>
<keyword evidence="2" id="KW-1185">Reference proteome</keyword>
<dbReference type="STRING" id="990285.RGCCGE502_16890"/>
<name>S3HG75_9HYPH</name>
<evidence type="ECO:0000313" key="1">
    <source>
        <dbReference type="EMBL" id="EPE97060.1"/>
    </source>
</evidence>
<reference evidence="1 2" key="1">
    <citation type="journal article" date="2012" name="J. Bacteriol.">
        <title>Genome sequence of Rhizobium grahamii CCGE502, a broad-host-range symbiont with low nodulation competitiveness in Phaseolus vulgaris.</title>
        <authorList>
            <person name="Althabegoiti M.J."/>
            <person name="Lozano L."/>
            <person name="Torres-Tejerizo G."/>
            <person name="Ormeno-Orrillo E."/>
            <person name="Rogel M.A."/>
            <person name="Gonzalez V."/>
            <person name="Martinez-Romero E."/>
        </authorList>
    </citation>
    <scope>NUCLEOTIDE SEQUENCE [LARGE SCALE GENOMIC DNA]</scope>
    <source>
        <strain evidence="1 2">CCGE 502</strain>
    </source>
</reference>
<dbReference type="Proteomes" id="UP000014411">
    <property type="component" value="Unassembled WGS sequence"/>
</dbReference>
<gene>
    <name evidence="1" type="ORF">RGCCGE502_16890</name>
</gene>
<dbReference type="HOGENOM" id="CLU_2846795_0_0_5"/>
<accession>S3HG75</accession>